<keyword evidence="8" id="KW-1185">Reference proteome</keyword>
<keyword evidence="3" id="KW-0274">FAD</keyword>
<evidence type="ECO:0000259" key="5">
    <source>
        <dbReference type="Pfam" id="PF01494"/>
    </source>
</evidence>
<evidence type="ECO:0000256" key="1">
    <source>
        <dbReference type="ARBA" id="ARBA00007801"/>
    </source>
</evidence>
<dbReference type="Gene3D" id="3.30.9.10">
    <property type="entry name" value="D-Amino Acid Oxidase, subunit A, domain 2"/>
    <property type="match status" value="1"/>
</dbReference>
<dbReference type="PANTHER" id="PTHR43004:SF4">
    <property type="entry name" value="FAD-BINDING DOMAIN-CONTAINING PROTEIN"/>
    <property type="match status" value="1"/>
</dbReference>
<feature type="domain" description="FAD-binding" evidence="5">
    <location>
        <begin position="15"/>
        <end position="400"/>
    </location>
</feature>
<dbReference type="Gene3D" id="3.50.50.60">
    <property type="entry name" value="FAD/NAD(P)-binding domain"/>
    <property type="match status" value="1"/>
</dbReference>
<dbReference type="InterPro" id="IPR038220">
    <property type="entry name" value="PHOX_C_sf"/>
</dbReference>
<evidence type="ECO:0000256" key="3">
    <source>
        <dbReference type="ARBA" id="ARBA00022827"/>
    </source>
</evidence>
<dbReference type="PANTHER" id="PTHR43004">
    <property type="entry name" value="TRK SYSTEM POTASSIUM UPTAKE PROTEIN"/>
    <property type="match status" value="1"/>
</dbReference>
<comment type="caution">
    <text evidence="7">The sequence shown here is derived from an EMBL/GenBank/DDBJ whole genome shotgun (WGS) entry which is preliminary data.</text>
</comment>
<sequence length="662" mass="73644">MASIPLKTGLATDNVDVLIVGAGPAGLMASLCLRTFGLSVLHIDNRSHPTVCGRADGLQARTLEILRNIGRWTQPRTIPAQQLHQTAEPTCPIGLGIAKNLIAQGVRIYEVAFWGPTEQKPLERTSTIKSCPDFIDVREHYTLLIHQGIIEREFLTEISARSPSADVLRPCSFISCQILDAPQLEFPVESVIELQDGTQKKILSKYLLGCDGAKSDVRKSLNGAIRLEGEGFDIVWGVMDCWVESDFPDLKRKCFVNSKNDGSIMVIPRENNLVRFYVQLKEGDLHLSKDLATLEICQKHAKKIFSPYTLNFGATDWFSVYQIGQRIANAYTLGGRIILGGDAVHTHSPKAGQGMNISMSDMYSLAWKINLVEKGLGRRDVIIETYEQERRGVAQELLAFDSKFSTMLSGHNRVVGVVSKNNKISTQNHTLDPQKLISLCKQNAFFTSGCGAIYHANVFNALPDSDVMIAWKPSEVGGPLKAGQRLLPGMVTRAVDGNPVKLEQEIKMDGAFRIYLFVGHAPIGNRLAHLENQNCFLHRFRAPHGQACSIFDSQRLGPNPFFTFLLVSSQPRDEWEIEDLPTLFSGPYRSQVYLDDMPNQISGEKSQNCSLHHKYGFEEGELGGAIIIVRPDGYVGLISKLNQDTWTIVEQYFDGFLIERPV</sequence>
<dbReference type="InterPro" id="IPR002938">
    <property type="entry name" value="FAD-bd"/>
</dbReference>
<comment type="similarity">
    <text evidence="1">Belongs to the PheA/TfdB FAD monooxygenase family.</text>
</comment>
<evidence type="ECO:0000313" key="8">
    <source>
        <dbReference type="Proteomes" id="UP000765509"/>
    </source>
</evidence>
<dbReference type="SUPFAM" id="SSF51905">
    <property type="entry name" value="FAD/NAD(P)-binding domain"/>
    <property type="match status" value="1"/>
</dbReference>
<dbReference type="AlphaFoldDB" id="A0A9Q3E989"/>
<name>A0A9Q3E989_9BASI</name>
<dbReference type="Gene3D" id="3.40.30.20">
    <property type="match status" value="1"/>
</dbReference>
<dbReference type="InterPro" id="IPR036188">
    <property type="entry name" value="FAD/NAD-bd_sf"/>
</dbReference>
<evidence type="ECO:0000313" key="7">
    <source>
        <dbReference type="EMBL" id="MBW0513512.1"/>
    </source>
</evidence>
<dbReference type="InterPro" id="IPR036249">
    <property type="entry name" value="Thioredoxin-like_sf"/>
</dbReference>
<dbReference type="GO" id="GO:0071949">
    <property type="term" value="F:FAD binding"/>
    <property type="evidence" value="ECO:0007669"/>
    <property type="project" value="InterPro"/>
</dbReference>
<dbReference type="EMBL" id="AVOT02023473">
    <property type="protein sequence ID" value="MBW0513512.1"/>
    <property type="molecule type" value="Genomic_DNA"/>
</dbReference>
<accession>A0A9Q3E989</accession>
<dbReference type="InterPro" id="IPR012941">
    <property type="entry name" value="Phe_hydrox_C_dim_dom"/>
</dbReference>
<organism evidence="7 8">
    <name type="scientific">Austropuccinia psidii MF-1</name>
    <dbReference type="NCBI Taxonomy" id="1389203"/>
    <lineage>
        <taxon>Eukaryota</taxon>
        <taxon>Fungi</taxon>
        <taxon>Dikarya</taxon>
        <taxon>Basidiomycota</taxon>
        <taxon>Pucciniomycotina</taxon>
        <taxon>Pucciniomycetes</taxon>
        <taxon>Pucciniales</taxon>
        <taxon>Sphaerophragmiaceae</taxon>
        <taxon>Austropuccinia</taxon>
    </lineage>
</organism>
<dbReference type="InterPro" id="IPR050641">
    <property type="entry name" value="RIFMO-like"/>
</dbReference>
<dbReference type="GO" id="GO:0016709">
    <property type="term" value="F:oxidoreductase activity, acting on paired donors, with incorporation or reduction of molecular oxygen, NAD(P)H as one donor, and incorporation of one atom of oxygen"/>
    <property type="evidence" value="ECO:0007669"/>
    <property type="project" value="UniProtKB-ARBA"/>
</dbReference>
<evidence type="ECO:0008006" key="9">
    <source>
        <dbReference type="Google" id="ProtNLM"/>
    </source>
</evidence>
<dbReference type="CDD" id="cd02979">
    <property type="entry name" value="PHOX_C"/>
    <property type="match status" value="1"/>
</dbReference>
<proteinExistence type="inferred from homology"/>
<dbReference type="SUPFAM" id="SSF52833">
    <property type="entry name" value="Thioredoxin-like"/>
    <property type="match status" value="1"/>
</dbReference>
<dbReference type="OrthoDB" id="1716816at2759"/>
<reference evidence="7" key="1">
    <citation type="submission" date="2021-03" db="EMBL/GenBank/DDBJ databases">
        <title>Draft genome sequence of rust myrtle Austropuccinia psidii MF-1, a brazilian biotype.</title>
        <authorList>
            <person name="Quecine M.C."/>
            <person name="Pachon D.M.R."/>
            <person name="Bonatelli M.L."/>
            <person name="Correr F.H."/>
            <person name="Franceschini L.M."/>
            <person name="Leite T.F."/>
            <person name="Margarido G.R.A."/>
            <person name="Almeida C.A."/>
            <person name="Ferrarezi J.A."/>
            <person name="Labate C.A."/>
        </authorList>
    </citation>
    <scope>NUCLEOTIDE SEQUENCE</scope>
    <source>
        <strain evidence="7">MF-1</strain>
    </source>
</reference>
<feature type="domain" description="Phenol hydroxylase-like C-terminal dimerisation" evidence="6">
    <location>
        <begin position="472"/>
        <end position="659"/>
    </location>
</feature>
<dbReference type="Proteomes" id="UP000765509">
    <property type="component" value="Unassembled WGS sequence"/>
</dbReference>
<evidence type="ECO:0000256" key="2">
    <source>
        <dbReference type="ARBA" id="ARBA00022630"/>
    </source>
</evidence>
<keyword evidence="2" id="KW-0285">Flavoprotein</keyword>
<dbReference type="Pfam" id="PF07976">
    <property type="entry name" value="Phe_hydrox_dim"/>
    <property type="match status" value="1"/>
</dbReference>
<dbReference type="Pfam" id="PF01494">
    <property type="entry name" value="FAD_binding_3"/>
    <property type="match status" value="1"/>
</dbReference>
<gene>
    <name evidence="7" type="ORF">O181_053227</name>
</gene>
<keyword evidence="4" id="KW-0560">Oxidoreductase</keyword>
<dbReference type="PRINTS" id="PR00420">
    <property type="entry name" value="RNGMNOXGNASE"/>
</dbReference>
<dbReference type="SUPFAM" id="SSF54373">
    <property type="entry name" value="FAD-linked reductases, C-terminal domain"/>
    <property type="match status" value="1"/>
</dbReference>
<protein>
    <recommendedName>
        <fullName evidence="9">Phenol 2-monooxygenase</fullName>
    </recommendedName>
</protein>
<evidence type="ECO:0000259" key="6">
    <source>
        <dbReference type="Pfam" id="PF07976"/>
    </source>
</evidence>
<evidence type="ECO:0000256" key="4">
    <source>
        <dbReference type="ARBA" id="ARBA00023002"/>
    </source>
</evidence>